<feature type="transmembrane region" description="Helical" evidence="9">
    <location>
        <begin position="540"/>
        <end position="565"/>
    </location>
</feature>
<keyword evidence="8" id="KW-0807">Transducer</keyword>
<feature type="transmembrane region" description="Helical" evidence="9">
    <location>
        <begin position="152"/>
        <end position="171"/>
    </location>
</feature>
<dbReference type="PRINTS" id="PR00237">
    <property type="entry name" value="GPCRRHODOPSN"/>
</dbReference>
<evidence type="ECO:0000256" key="1">
    <source>
        <dbReference type="ARBA" id="ARBA00004651"/>
    </source>
</evidence>
<comment type="subcellular location">
    <subcellularLocation>
        <location evidence="1">Cell membrane</location>
        <topology evidence="1">Multi-pass membrane protein</topology>
    </subcellularLocation>
</comment>
<keyword evidence="5" id="KW-0297">G-protein coupled receptor</keyword>
<dbReference type="GO" id="GO:0005886">
    <property type="term" value="C:plasma membrane"/>
    <property type="evidence" value="ECO:0007669"/>
    <property type="project" value="UniProtKB-SubCell"/>
</dbReference>
<comment type="caution">
    <text evidence="11">The sequence shown here is derived from an EMBL/GenBank/DDBJ whole genome shotgun (WGS) entry which is preliminary data.</text>
</comment>
<dbReference type="Gene3D" id="1.20.1070.10">
    <property type="entry name" value="Rhodopsin 7-helix transmembrane proteins"/>
    <property type="match status" value="2"/>
</dbReference>
<proteinExistence type="predicted"/>
<dbReference type="InterPro" id="IPR000276">
    <property type="entry name" value="GPCR_Rhodpsn"/>
</dbReference>
<dbReference type="SUPFAM" id="SSF81321">
    <property type="entry name" value="Family A G protein-coupled receptor-like"/>
    <property type="match status" value="2"/>
</dbReference>
<feature type="transmembrane region" description="Helical" evidence="9">
    <location>
        <begin position="370"/>
        <end position="398"/>
    </location>
</feature>
<evidence type="ECO:0000256" key="9">
    <source>
        <dbReference type="SAM" id="Phobius"/>
    </source>
</evidence>
<evidence type="ECO:0000256" key="7">
    <source>
        <dbReference type="ARBA" id="ARBA00023170"/>
    </source>
</evidence>
<dbReference type="GO" id="GO:0004930">
    <property type="term" value="F:G protein-coupled receptor activity"/>
    <property type="evidence" value="ECO:0007669"/>
    <property type="project" value="UniProtKB-KW"/>
</dbReference>
<gene>
    <name evidence="11" type="ORF">P5673_010132</name>
</gene>
<feature type="transmembrane region" description="Helical" evidence="9">
    <location>
        <begin position="62"/>
        <end position="90"/>
    </location>
</feature>
<feature type="transmembrane region" description="Helical" evidence="9">
    <location>
        <begin position="577"/>
        <end position="598"/>
    </location>
</feature>
<dbReference type="PANTHER" id="PTHR24249:SF372">
    <property type="entry name" value="G-PROTEIN COUPLED RECEPTORS FAMILY 1 PROFILE DOMAIN-CONTAINING PROTEIN"/>
    <property type="match status" value="1"/>
</dbReference>
<feature type="transmembrane region" description="Helical" evidence="9">
    <location>
        <begin position="233"/>
        <end position="260"/>
    </location>
</feature>
<feature type="domain" description="G-protein coupled receptors family 1 profile" evidence="10">
    <location>
        <begin position="42"/>
        <end position="289"/>
    </location>
</feature>
<name>A0AAD9V9G3_ACRCE</name>
<evidence type="ECO:0000256" key="6">
    <source>
        <dbReference type="ARBA" id="ARBA00023136"/>
    </source>
</evidence>
<feature type="transmembrane region" description="Helical" evidence="9">
    <location>
        <begin position="486"/>
        <end position="506"/>
    </location>
</feature>
<keyword evidence="4 9" id="KW-1133">Transmembrane helix</keyword>
<evidence type="ECO:0000256" key="5">
    <source>
        <dbReference type="ARBA" id="ARBA00023040"/>
    </source>
</evidence>
<evidence type="ECO:0000256" key="8">
    <source>
        <dbReference type="ARBA" id="ARBA00023224"/>
    </source>
</evidence>
<keyword evidence="12" id="KW-1185">Reference proteome</keyword>
<feature type="transmembrane region" description="Helical" evidence="9">
    <location>
        <begin position="460"/>
        <end position="480"/>
    </location>
</feature>
<feature type="transmembrane region" description="Helical" evidence="9">
    <location>
        <begin position="110"/>
        <end position="131"/>
    </location>
</feature>
<dbReference type="CDD" id="cd00637">
    <property type="entry name" value="7tm_classA_rhodopsin-like"/>
    <property type="match status" value="2"/>
</dbReference>
<dbReference type="Proteomes" id="UP001249851">
    <property type="component" value="Unassembled WGS sequence"/>
</dbReference>
<feature type="transmembrane region" description="Helical" evidence="9">
    <location>
        <begin position="326"/>
        <end position="349"/>
    </location>
</feature>
<dbReference type="PROSITE" id="PS50262">
    <property type="entry name" value="G_PROTEIN_RECEP_F1_2"/>
    <property type="match status" value="2"/>
</dbReference>
<dbReference type="Pfam" id="PF00001">
    <property type="entry name" value="7tm_1"/>
    <property type="match status" value="2"/>
</dbReference>
<dbReference type="PANTHER" id="PTHR24249">
    <property type="entry name" value="HISTAMINE RECEPTOR-RELATED G-PROTEIN COUPLED RECEPTOR"/>
    <property type="match status" value="1"/>
</dbReference>
<keyword evidence="7 11" id="KW-0675">Receptor</keyword>
<evidence type="ECO:0000256" key="4">
    <source>
        <dbReference type="ARBA" id="ARBA00022989"/>
    </source>
</evidence>
<sequence>MTVSQFCKYNLDNRAHLVYHYSAFMTTICALHLFSSLVAILGNILMIRALSKASSISINLKMLFFSLAFSDLAVGLFAQLMDVAISATMLTMTANGDRKFDFFCPTLLSLYNFFTFFLACASLFTVTAIAVDRLLSVSLHLRYQEIVTERRVAILLVLLWVASIAASFTFISLQRNYRIVTVVAQCVGLLVTSGAYARIYKIVRYHKIQIRCQLQQTRCESARRSQLRQQKSALGAFFVYVVFVVCYLPHLIECVIFMILGDNSFSVVVSSYATRLLLFLNSSLNPILYCWRYQEIRHIVKNTQISVNMTVSQFCKYNLENRAHLVYHYSAFMTTICALNLFSSLVAILGNILMIRALSKASSISTNLKMLFFSLAFSDLAVGLFAQPIKVSIIAVMLKMTASGGRKFDFFCPTILSVSYFFSFFLACASLFTVTAIAVDRLLSVSLHLRYQEIVTERRVAILLVLLWVASMAAGFTFISFPRNEIVTVVAQCVGLLVTSGAYARIYKIVRYHKIQIRCQLQQTRSEYARRNQLRQQKSALDAFFVYVVFVICYLPHLIVSVILITQGDNSFSAVVSSYATCLLLFLNSSLNPILCCWRYQEIRHNVKSTLREMVLRSSTT</sequence>
<feature type="domain" description="G-protein coupled receptors family 1 profile" evidence="10">
    <location>
        <begin position="350"/>
        <end position="596"/>
    </location>
</feature>
<reference evidence="11" key="2">
    <citation type="journal article" date="2023" name="Science">
        <title>Genomic signatures of disease resistance in endangered staghorn corals.</title>
        <authorList>
            <person name="Vollmer S.V."/>
            <person name="Selwyn J.D."/>
            <person name="Despard B.A."/>
            <person name="Roesel C.L."/>
        </authorList>
    </citation>
    <scope>NUCLEOTIDE SEQUENCE</scope>
    <source>
        <strain evidence="11">K2</strain>
    </source>
</reference>
<feature type="transmembrane region" description="Helical" evidence="9">
    <location>
        <begin position="418"/>
        <end position="439"/>
    </location>
</feature>
<evidence type="ECO:0000256" key="3">
    <source>
        <dbReference type="ARBA" id="ARBA00022692"/>
    </source>
</evidence>
<dbReference type="InterPro" id="IPR050569">
    <property type="entry name" value="TAAR"/>
</dbReference>
<feature type="transmembrane region" description="Helical" evidence="9">
    <location>
        <begin position="177"/>
        <end position="197"/>
    </location>
</feature>
<evidence type="ECO:0000313" key="11">
    <source>
        <dbReference type="EMBL" id="KAK2565847.1"/>
    </source>
</evidence>
<evidence type="ECO:0000313" key="12">
    <source>
        <dbReference type="Proteomes" id="UP001249851"/>
    </source>
</evidence>
<protein>
    <submittedName>
        <fullName evidence="11">Melanocortin receptor 5</fullName>
    </submittedName>
</protein>
<keyword evidence="2" id="KW-1003">Cell membrane</keyword>
<keyword evidence="3 9" id="KW-0812">Transmembrane</keyword>
<organism evidence="11 12">
    <name type="scientific">Acropora cervicornis</name>
    <name type="common">Staghorn coral</name>
    <dbReference type="NCBI Taxonomy" id="6130"/>
    <lineage>
        <taxon>Eukaryota</taxon>
        <taxon>Metazoa</taxon>
        <taxon>Cnidaria</taxon>
        <taxon>Anthozoa</taxon>
        <taxon>Hexacorallia</taxon>
        <taxon>Scleractinia</taxon>
        <taxon>Astrocoeniina</taxon>
        <taxon>Acroporidae</taxon>
        <taxon>Acropora</taxon>
    </lineage>
</organism>
<accession>A0AAD9V9G3</accession>
<evidence type="ECO:0000256" key="2">
    <source>
        <dbReference type="ARBA" id="ARBA00022475"/>
    </source>
</evidence>
<keyword evidence="6 9" id="KW-0472">Membrane</keyword>
<dbReference type="InterPro" id="IPR017452">
    <property type="entry name" value="GPCR_Rhodpsn_7TM"/>
</dbReference>
<dbReference type="AlphaFoldDB" id="A0AAD9V9G3"/>
<reference evidence="11" key="1">
    <citation type="journal article" date="2023" name="G3 (Bethesda)">
        <title>Whole genome assembly and annotation of the endangered Caribbean coral Acropora cervicornis.</title>
        <authorList>
            <person name="Selwyn J.D."/>
            <person name="Vollmer S.V."/>
        </authorList>
    </citation>
    <scope>NUCLEOTIDE SEQUENCE</scope>
    <source>
        <strain evidence="11">K2</strain>
    </source>
</reference>
<evidence type="ECO:0000259" key="10">
    <source>
        <dbReference type="PROSITE" id="PS50262"/>
    </source>
</evidence>
<dbReference type="EMBL" id="JARQWQ010000018">
    <property type="protein sequence ID" value="KAK2565847.1"/>
    <property type="molecule type" value="Genomic_DNA"/>
</dbReference>
<feature type="transmembrane region" description="Helical" evidence="9">
    <location>
        <begin position="18"/>
        <end position="41"/>
    </location>
</feature>